<dbReference type="GeneID" id="19166272"/>
<dbReference type="HOGENOM" id="CLU_049057_0_1_1"/>
<keyword evidence="4" id="KW-0496">Mitochondrion</keyword>
<dbReference type="SUPFAM" id="SSF47973">
    <property type="entry name" value="Ribosomal protein S7"/>
    <property type="match status" value="1"/>
</dbReference>
<dbReference type="Pfam" id="PF00177">
    <property type="entry name" value="Ribosomal_S7"/>
    <property type="match status" value="1"/>
</dbReference>
<name>W9YHD6_9EURO</name>
<reference evidence="10 11" key="1">
    <citation type="submission" date="2013-03" db="EMBL/GenBank/DDBJ databases">
        <title>The Genome Sequence of Capronia epimyces CBS 606.96.</title>
        <authorList>
            <consortium name="The Broad Institute Genomics Platform"/>
            <person name="Cuomo C."/>
            <person name="de Hoog S."/>
            <person name="Gorbushina A."/>
            <person name="Walker B."/>
            <person name="Young S.K."/>
            <person name="Zeng Q."/>
            <person name="Gargeya S."/>
            <person name="Fitzgerald M."/>
            <person name="Haas B."/>
            <person name="Abouelleil A."/>
            <person name="Allen A.W."/>
            <person name="Alvarado L."/>
            <person name="Arachchi H.M."/>
            <person name="Berlin A.M."/>
            <person name="Chapman S.B."/>
            <person name="Gainer-Dewar J."/>
            <person name="Goldberg J."/>
            <person name="Griggs A."/>
            <person name="Gujja S."/>
            <person name="Hansen M."/>
            <person name="Howarth C."/>
            <person name="Imamovic A."/>
            <person name="Ireland A."/>
            <person name="Larimer J."/>
            <person name="McCowan C."/>
            <person name="Murphy C."/>
            <person name="Pearson M."/>
            <person name="Poon T.W."/>
            <person name="Priest M."/>
            <person name="Roberts A."/>
            <person name="Saif S."/>
            <person name="Shea T."/>
            <person name="Sisk P."/>
            <person name="Sykes S."/>
            <person name="Wortman J."/>
            <person name="Nusbaum C."/>
            <person name="Birren B."/>
        </authorList>
    </citation>
    <scope>NUCLEOTIDE SEQUENCE [LARGE SCALE GENOMIC DNA]</scope>
    <source>
        <strain evidence="10 11">CBS 606.96</strain>
    </source>
</reference>
<dbReference type="GO" id="GO:0006412">
    <property type="term" value="P:translation"/>
    <property type="evidence" value="ECO:0007669"/>
    <property type="project" value="InterPro"/>
</dbReference>
<dbReference type="STRING" id="1182542.W9YHD6"/>
<evidence type="ECO:0000313" key="11">
    <source>
        <dbReference type="Proteomes" id="UP000019478"/>
    </source>
</evidence>
<dbReference type="FunFam" id="1.10.455.10:FF:000006">
    <property type="entry name" value="37S ribosomal protein S7, mitochondrial"/>
    <property type="match status" value="1"/>
</dbReference>
<dbReference type="OrthoDB" id="9972728at2759"/>
<comment type="similarity">
    <text evidence="2">Belongs to the universal ribosomal protein uS7 family.</text>
</comment>
<evidence type="ECO:0000256" key="8">
    <source>
        <dbReference type="SAM" id="MobiDB-lite"/>
    </source>
</evidence>
<gene>
    <name evidence="10" type="ORF">A1O3_02139</name>
</gene>
<dbReference type="Gene3D" id="1.10.455.10">
    <property type="entry name" value="Ribosomal protein S7 domain"/>
    <property type="match status" value="1"/>
</dbReference>
<feature type="domain" description="Small ribosomal subunit protein uS7" evidence="9">
    <location>
        <begin position="195"/>
        <end position="350"/>
    </location>
</feature>
<accession>W9YHD6</accession>
<proteinExistence type="inferred from homology"/>
<evidence type="ECO:0000256" key="3">
    <source>
        <dbReference type="ARBA" id="ARBA00022980"/>
    </source>
</evidence>
<comment type="function">
    <text evidence="6">Component of the mitochondrial ribosome (mitoribosome), a dedicated translation machinery responsible for the synthesis of mitochondrial genome-encoded proteins, including at least some of the essential transmembrane subunits of the mitochondrial respiratory chain. The mitoribosomes are attached to the mitochondrial inner membrane and translation products are cotranslationally integrated into the membrane.</text>
</comment>
<feature type="compositionally biased region" description="Low complexity" evidence="8">
    <location>
        <begin position="111"/>
        <end position="148"/>
    </location>
</feature>
<evidence type="ECO:0000256" key="6">
    <source>
        <dbReference type="ARBA" id="ARBA00037226"/>
    </source>
</evidence>
<sequence length="364" mass="39776">MPPRIALTTARSLAFRPKSTIPQKRFAPTLLAHPVRAASDDATKKPATTPTSPDIKGPNMDPLPHVTEEQAALDKTMGKTPPDLEQGTPVQEILERDKDAQEKAPEVLKQSINSKSNTGSSINSTSTSNTGSGSSTSPSGSRSFSTTTRRNAETAELVRFQDTRAVGLEYPDAGFGHKFPLPDISKFPKTNNLKKRYDEVVDQVTRSLMRHGKLSLAQKNMDEILDNLRKAPVPSASAGGHTLITNLPYEALPLSPIQYLTAIIDSVAPLVKIRQQKGILGGGASMPVPVPLQRRQRRRAAIQWILAGAENRRETKLAERVSKELIAIAEGRGSAWERRQRVHKMAMSARANVKAALSGPRRRR</sequence>
<dbReference type="AlphaFoldDB" id="W9YHD6"/>
<keyword evidence="5" id="KW-0687">Ribonucleoprotein</keyword>
<evidence type="ECO:0000256" key="7">
    <source>
        <dbReference type="ARBA" id="ARBA00039306"/>
    </source>
</evidence>
<evidence type="ECO:0000256" key="2">
    <source>
        <dbReference type="ARBA" id="ARBA00007151"/>
    </source>
</evidence>
<comment type="subcellular location">
    <subcellularLocation>
        <location evidence="1">Mitochondrion</location>
    </subcellularLocation>
</comment>
<protein>
    <recommendedName>
        <fullName evidence="7">Small ribosomal subunit protein uS7m</fullName>
    </recommendedName>
</protein>
<dbReference type="RefSeq" id="XP_007730472.1">
    <property type="nucleotide sequence ID" value="XM_007732282.1"/>
</dbReference>
<comment type="caution">
    <text evidence="10">The sequence shown here is derived from an EMBL/GenBank/DDBJ whole genome shotgun (WGS) entry which is preliminary data.</text>
</comment>
<keyword evidence="3" id="KW-0689">Ribosomal protein</keyword>
<dbReference type="EMBL" id="AMGY01000002">
    <property type="protein sequence ID" value="EXJ89075.1"/>
    <property type="molecule type" value="Genomic_DNA"/>
</dbReference>
<dbReference type="GO" id="GO:1990904">
    <property type="term" value="C:ribonucleoprotein complex"/>
    <property type="evidence" value="ECO:0007669"/>
    <property type="project" value="UniProtKB-KW"/>
</dbReference>
<dbReference type="PANTHER" id="PTHR11205">
    <property type="entry name" value="RIBOSOMAL PROTEIN S7"/>
    <property type="match status" value="1"/>
</dbReference>
<dbReference type="InterPro" id="IPR036823">
    <property type="entry name" value="Ribosomal_uS7_dom_sf"/>
</dbReference>
<evidence type="ECO:0000256" key="1">
    <source>
        <dbReference type="ARBA" id="ARBA00004173"/>
    </source>
</evidence>
<feature type="region of interest" description="Disordered" evidence="8">
    <location>
        <begin position="16"/>
        <end position="64"/>
    </location>
</feature>
<dbReference type="InterPro" id="IPR023798">
    <property type="entry name" value="Ribosomal_uS7_dom"/>
</dbReference>
<dbReference type="InterPro" id="IPR000235">
    <property type="entry name" value="Ribosomal_uS7"/>
</dbReference>
<feature type="region of interest" description="Disordered" evidence="8">
    <location>
        <begin position="100"/>
        <end position="151"/>
    </location>
</feature>
<keyword evidence="11" id="KW-1185">Reference proteome</keyword>
<evidence type="ECO:0000256" key="5">
    <source>
        <dbReference type="ARBA" id="ARBA00023274"/>
    </source>
</evidence>
<organism evidence="10 11">
    <name type="scientific">Capronia epimyces CBS 606.96</name>
    <dbReference type="NCBI Taxonomy" id="1182542"/>
    <lineage>
        <taxon>Eukaryota</taxon>
        <taxon>Fungi</taxon>
        <taxon>Dikarya</taxon>
        <taxon>Ascomycota</taxon>
        <taxon>Pezizomycotina</taxon>
        <taxon>Eurotiomycetes</taxon>
        <taxon>Chaetothyriomycetidae</taxon>
        <taxon>Chaetothyriales</taxon>
        <taxon>Herpotrichiellaceae</taxon>
        <taxon>Capronia</taxon>
    </lineage>
</organism>
<dbReference type="GO" id="GO:0005840">
    <property type="term" value="C:ribosome"/>
    <property type="evidence" value="ECO:0007669"/>
    <property type="project" value="UniProtKB-KW"/>
</dbReference>
<dbReference type="eggNOG" id="KOG3291">
    <property type="taxonomic scope" value="Eukaryota"/>
</dbReference>
<evidence type="ECO:0000256" key="4">
    <source>
        <dbReference type="ARBA" id="ARBA00023128"/>
    </source>
</evidence>
<evidence type="ECO:0000259" key="9">
    <source>
        <dbReference type="Pfam" id="PF00177"/>
    </source>
</evidence>
<dbReference type="GO" id="GO:0005739">
    <property type="term" value="C:mitochondrion"/>
    <property type="evidence" value="ECO:0007669"/>
    <property type="project" value="UniProtKB-SubCell"/>
</dbReference>
<dbReference type="Proteomes" id="UP000019478">
    <property type="component" value="Unassembled WGS sequence"/>
</dbReference>
<evidence type="ECO:0000313" key="10">
    <source>
        <dbReference type="EMBL" id="EXJ89075.1"/>
    </source>
</evidence>